<dbReference type="InterPro" id="IPR038332">
    <property type="entry name" value="PPE_sf"/>
</dbReference>
<feature type="region of interest" description="Disordered" evidence="1">
    <location>
        <begin position="337"/>
        <end position="384"/>
    </location>
</feature>
<protein>
    <submittedName>
        <fullName evidence="2">Uncharacterized protein</fullName>
    </submittedName>
</protein>
<evidence type="ECO:0000256" key="1">
    <source>
        <dbReference type="SAM" id="MobiDB-lite"/>
    </source>
</evidence>
<dbReference type="Proteomes" id="UP000298860">
    <property type="component" value="Unassembled WGS sequence"/>
</dbReference>
<keyword evidence="3" id="KW-1185">Reference proteome</keyword>
<dbReference type="SUPFAM" id="SSF140453">
    <property type="entry name" value="EsxAB dimer-like"/>
    <property type="match status" value="1"/>
</dbReference>
<gene>
    <name evidence="2" type="ORF">GTS_05450</name>
</gene>
<proteinExistence type="predicted"/>
<organism evidence="2 3">
    <name type="scientific">Gandjariella thermophila</name>
    <dbReference type="NCBI Taxonomy" id="1931992"/>
    <lineage>
        <taxon>Bacteria</taxon>
        <taxon>Bacillati</taxon>
        <taxon>Actinomycetota</taxon>
        <taxon>Actinomycetes</taxon>
        <taxon>Pseudonocardiales</taxon>
        <taxon>Pseudonocardiaceae</taxon>
        <taxon>Gandjariella</taxon>
    </lineage>
</organism>
<dbReference type="InterPro" id="IPR036689">
    <property type="entry name" value="ESAT-6-like_sf"/>
</dbReference>
<comment type="caution">
    <text evidence="2">The sequence shown here is derived from an EMBL/GenBank/DDBJ whole genome shotgun (WGS) entry which is preliminary data.</text>
</comment>
<evidence type="ECO:0000313" key="2">
    <source>
        <dbReference type="EMBL" id="GDY28912.1"/>
    </source>
</evidence>
<dbReference type="OrthoDB" id="4763957at2"/>
<accession>A0A4D4J1G4</accession>
<dbReference type="RefSeq" id="WP_137812112.1">
    <property type="nucleotide sequence ID" value="NZ_BJFL01000002.1"/>
</dbReference>
<name>A0A4D4J1G4_9PSEU</name>
<dbReference type="EMBL" id="BJFL01000002">
    <property type="protein sequence ID" value="GDY28912.1"/>
    <property type="molecule type" value="Genomic_DNA"/>
</dbReference>
<feature type="compositionally biased region" description="Basic and acidic residues" evidence="1">
    <location>
        <begin position="354"/>
        <end position="384"/>
    </location>
</feature>
<sequence>MGAETLPDLKGEAPPSSWTSNFDGSGIVSDIANTTKSIEDGDGLGVGMNGVAVAFDALSLAEDPLGGLLAAGVGWLIEHLSFLRKPLDILAGDPGAVQAQANTWTNIGAELKKCAEDYENSLKSDIPRWEGQAAESYRKQGEELIKEIGGFAEAASGVAGGITIAGVLVGTERGIIRDLISTFIGKMIERALIAAAGAIETLGGSVAAFIADAVAEGSILAGRCASRIAKVLEKLGTLLGKLSKLGHGVGELAAKLSRFAKVTGVKVDQFAGRAGRFAGRVKGGREGWIHAGDDLSHSLGSKIKNAVPKEVREHAEDPWGEYMKWAAKDGLNEQFNMHGTGDHLPPAGGVELGRQGHEAVEKNKEGHEQAEKRVEGPKSGAHAE</sequence>
<evidence type="ECO:0000313" key="3">
    <source>
        <dbReference type="Proteomes" id="UP000298860"/>
    </source>
</evidence>
<dbReference type="Gene3D" id="1.20.1260.20">
    <property type="entry name" value="PPE superfamily"/>
    <property type="match status" value="1"/>
</dbReference>
<reference evidence="3" key="1">
    <citation type="submission" date="2019-04" db="EMBL/GenBank/DDBJ databases">
        <title>Draft genome sequence of Pseudonocardiaceae bacterium SL3-2-4.</title>
        <authorList>
            <person name="Ningsih F."/>
            <person name="Yokota A."/>
            <person name="Sakai Y."/>
            <person name="Nanatani K."/>
            <person name="Yabe S."/>
            <person name="Oetari A."/>
            <person name="Sjamsuridzal W."/>
        </authorList>
    </citation>
    <scope>NUCLEOTIDE SEQUENCE [LARGE SCALE GENOMIC DNA]</scope>
    <source>
        <strain evidence="3">SL3-2-4</strain>
    </source>
</reference>
<dbReference type="AlphaFoldDB" id="A0A4D4J1G4"/>